<feature type="domain" description="Nuclear anchorage protein 1 spectrin repeat" evidence="3">
    <location>
        <begin position="702"/>
        <end position="783"/>
    </location>
</feature>
<dbReference type="OrthoDB" id="5869473at2759"/>
<accession>A0A0C2F5E0</accession>
<evidence type="ECO:0000259" key="3">
    <source>
        <dbReference type="Pfam" id="PF24615"/>
    </source>
</evidence>
<dbReference type="GO" id="GO:0048471">
    <property type="term" value="C:perinuclear region of cytoplasm"/>
    <property type="evidence" value="ECO:0007669"/>
    <property type="project" value="TreeGrafter"/>
</dbReference>
<keyword evidence="1" id="KW-0175">Coiled coil</keyword>
<dbReference type="GO" id="GO:0007010">
    <property type="term" value="P:cytoskeleton organization"/>
    <property type="evidence" value="ECO:0007669"/>
    <property type="project" value="TreeGrafter"/>
</dbReference>
<keyword evidence="5" id="KW-1185">Reference proteome</keyword>
<dbReference type="Pfam" id="PF24611">
    <property type="entry name" value="Spectrin_Anc-1"/>
    <property type="match status" value="1"/>
</dbReference>
<dbReference type="GO" id="GO:0006997">
    <property type="term" value="P:nucleus organization"/>
    <property type="evidence" value="ECO:0007669"/>
    <property type="project" value="TreeGrafter"/>
</dbReference>
<dbReference type="Pfam" id="PF24615">
    <property type="entry name" value="Spectrin_Anc-1_2"/>
    <property type="match status" value="1"/>
</dbReference>
<dbReference type="GO" id="GO:0005635">
    <property type="term" value="C:nuclear envelope"/>
    <property type="evidence" value="ECO:0007669"/>
    <property type="project" value="TreeGrafter"/>
</dbReference>
<dbReference type="GO" id="GO:0007097">
    <property type="term" value="P:nuclear migration"/>
    <property type="evidence" value="ECO:0007669"/>
    <property type="project" value="TreeGrafter"/>
</dbReference>
<name>A0A0C2F5E0_9BILA</name>
<evidence type="ECO:0000256" key="1">
    <source>
        <dbReference type="SAM" id="Coils"/>
    </source>
</evidence>
<feature type="coiled-coil region" evidence="1">
    <location>
        <begin position="496"/>
        <end position="536"/>
    </location>
</feature>
<dbReference type="GO" id="GO:0019894">
    <property type="term" value="F:kinesin binding"/>
    <property type="evidence" value="ECO:0007669"/>
    <property type="project" value="TreeGrafter"/>
</dbReference>
<evidence type="ECO:0000313" key="5">
    <source>
        <dbReference type="Proteomes" id="UP000054047"/>
    </source>
</evidence>
<feature type="coiled-coil region" evidence="1">
    <location>
        <begin position="154"/>
        <end position="287"/>
    </location>
</feature>
<dbReference type="InterPro" id="IPR057133">
    <property type="entry name" value="Spectrin_Anc-1_2"/>
</dbReference>
<dbReference type="PANTHER" id="PTHR21524">
    <property type="entry name" value="SPECTRIN REPEAT CONTAINING NUCLEAR ENVELOPE PROTEIN 2"/>
    <property type="match status" value="1"/>
</dbReference>
<gene>
    <name evidence="4" type="ORF">ANCDUO_27834</name>
</gene>
<evidence type="ECO:0008006" key="6">
    <source>
        <dbReference type="Google" id="ProtNLM"/>
    </source>
</evidence>
<proteinExistence type="predicted"/>
<organism evidence="4 5">
    <name type="scientific">Ancylostoma duodenale</name>
    <dbReference type="NCBI Taxonomy" id="51022"/>
    <lineage>
        <taxon>Eukaryota</taxon>
        <taxon>Metazoa</taxon>
        <taxon>Ecdysozoa</taxon>
        <taxon>Nematoda</taxon>
        <taxon>Chromadorea</taxon>
        <taxon>Rhabditida</taxon>
        <taxon>Rhabditina</taxon>
        <taxon>Rhabditomorpha</taxon>
        <taxon>Strongyloidea</taxon>
        <taxon>Ancylostomatidae</taxon>
        <taxon>Ancylostomatinae</taxon>
        <taxon>Ancylostoma</taxon>
    </lineage>
</organism>
<evidence type="ECO:0000313" key="4">
    <source>
        <dbReference type="EMBL" id="KIH42184.1"/>
    </source>
</evidence>
<dbReference type="PANTHER" id="PTHR21524:SF5">
    <property type="entry name" value="SPECTRIN REPEAT CONTAINING NUCLEAR ENVELOPE PROTEIN 2"/>
    <property type="match status" value="1"/>
</dbReference>
<feature type="coiled-coil region" evidence="1">
    <location>
        <begin position="417"/>
        <end position="458"/>
    </location>
</feature>
<dbReference type="Proteomes" id="UP000054047">
    <property type="component" value="Unassembled WGS sequence"/>
</dbReference>
<dbReference type="AlphaFoldDB" id="A0A0C2F5E0"/>
<dbReference type="EMBL" id="KN796080">
    <property type="protein sequence ID" value="KIH42184.1"/>
    <property type="molecule type" value="Genomic_DNA"/>
</dbReference>
<feature type="domain" description="Nuclear anchorage protein 1 spectrin-like repeat" evidence="2">
    <location>
        <begin position="2"/>
        <end position="114"/>
    </location>
</feature>
<dbReference type="InterPro" id="IPR057134">
    <property type="entry name" value="Spectrin_Anc-1_3"/>
</dbReference>
<sequence length="797" mass="90417">MIPVLEERANNWDSFVRIRDEADIELDKLRKPLDEVLAKPRRSTNDAKRDFDVISEERKKTNILGDKVRQLQELSELLDPLESAYADVRFIDVDAEQMEKQYDDVLNELSAEIEDENLLCDSVDHFNAEMNAICDLVAGEPTKENVENIEQFQLPALRAQLSMLKERYDEANHARKHVDPDSSRFAVLEDRIKSLDALLDDAKKAAEKDELERLIVVLTIRMSQLESIPLRELTEDSLNEIEKQVHDLPKEKVEQLQKQIEDLRNAKKQQDDTLRDTIQRLAQIEEAIAALPTAQDIPTIEDRLGRMGDIRESLLNLEITADKDIDDRAENARKTIDDMTKHDEEQLQKMLTERDLRNDAIQSLDQLEQDVAELEQCLPVPSTSSSDLIAYQQGKTPKLVAKLEAIGDVPADLLPKKEDLAHRIDDVNKKLDDQVNDLKRFEEKTIELQNVVDECRDKLKKRDAPEPIETVQKDAEDLAVVLATIDAIPQEELSPRNQLARDANNIKEQAKQLSTIRKALAEEEKARERQDELKDRLSAVADSLNKVDPENVEPAQQLVSSLDAELQKLGGIADACQQFAITSSPIVSHDDLDKTLPDQVRDLQKKCDDVKKNAEQIAQLNAVAPEILMISESLQQQPEQIPSNLNEQQSVLEDLETKKQRLENLLQTIPAGDATEELRQRSEWDLSKLKDLLKRLGDSVGDKLAALAAFNAARKDAEDQLLAITGPESVEKTPDELKKDEESLARLQQSISQLDRDGLDDEQKGEHAQLLDRINESLAVIKVCLRDLLLVLMLTYL</sequence>
<evidence type="ECO:0000259" key="2">
    <source>
        <dbReference type="Pfam" id="PF24611"/>
    </source>
</evidence>
<protein>
    <recommendedName>
        <fullName evidence="6">Nuclear anchorage protein 1</fullName>
    </recommendedName>
</protein>
<reference evidence="4 5" key="1">
    <citation type="submission" date="2013-12" db="EMBL/GenBank/DDBJ databases">
        <title>Draft genome of the parsitic nematode Ancylostoma duodenale.</title>
        <authorList>
            <person name="Mitreva M."/>
        </authorList>
    </citation>
    <scope>NUCLEOTIDE SEQUENCE [LARGE SCALE GENOMIC DNA]</scope>
    <source>
        <strain evidence="4 5">Zhejiang</strain>
    </source>
</reference>